<dbReference type="PROSITE" id="PS50878">
    <property type="entry name" value="RT_POL"/>
    <property type="match status" value="1"/>
</dbReference>
<dbReference type="PANTHER" id="PTHR19446">
    <property type="entry name" value="REVERSE TRANSCRIPTASES"/>
    <property type="match status" value="1"/>
</dbReference>
<dbReference type="Proteomes" id="UP000601435">
    <property type="component" value="Unassembled WGS sequence"/>
</dbReference>
<evidence type="ECO:0000259" key="3">
    <source>
        <dbReference type="PROSITE" id="PS50157"/>
    </source>
</evidence>
<organism evidence="5 6">
    <name type="scientific">Symbiodinium necroappetens</name>
    <dbReference type="NCBI Taxonomy" id="1628268"/>
    <lineage>
        <taxon>Eukaryota</taxon>
        <taxon>Sar</taxon>
        <taxon>Alveolata</taxon>
        <taxon>Dinophyceae</taxon>
        <taxon>Suessiales</taxon>
        <taxon>Symbiodiniaceae</taxon>
        <taxon>Symbiodinium</taxon>
    </lineage>
</organism>
<evidence type="ECO:0000256" key="2">
    <source>
        <dbReference type="SAM" id="MobiDB-lite"/>
    </source>
</evidence>
<dbReference type="InterPro" id="IPR000477">
    <property type="entry name" value="RT_dom"/>
</dbReference>
<dbReference type="InterPro" id="IPR013087">
    <property type="entry name" value="Znf_C2H2_type"/>
</dbReference>
<dbReference type="PROSITE" id="PS50157">
    <property type="entry name" value="ZINC_FINGER_C2H2_2"/>
    <property type="match status" value="2"/>
</dbReference>
<dbReference type="InterPro" id="IPR036691">
    <property type="entry name" value="Endo/exonu/phosph_ase_sf"/>
</dbReference>
<evidence type="ECO:0008006" key="7">
    <source>
        <dbReference type="Google" id="ProtNLM"/>
    </source>
</evidence>
<comment type="caution">
    <text evidence="5">The sequence shown here is derived from an EMBL/GenBank/DDBJ whole genome shotgun (WGS) entry which is preliminary data.</text>
</comment>
<keyword evidence="1" id="KW-0863">Zinc-finger</keyword>
<feature type="domain" description="Reverse transcriptase" evidence="4">
    <location>
        <begin position="1312"/>
        <end position="1606"/>
    </location>
</feature>
<evidence type="ECO:0000259" key="4">
    <source>
        <dbReference type="PROSITE" id="PS50878"/>
    </source>
</evidence>
<dbReference type="SUPFAM" id="SSF53098">
    <property type="entry name" value="Ribonuclease H-like"/>
    <property type="match status" value="1"/>
</dbReference>
<dbReference type="OrthoDB" id="415822at2759"/>
<feature type="domain" description="C2H2-type" evidence="3">
    <location>
        <begin position="1867"/>
        <end position="1895"/>
    </location>
</feature>
<feature type="domain" description="C2H2-type" evidence="3">
    <location>
        <begin position="1903"/>
        <end position="1939"/>
    </location>
</feature>
<feature type="non-terminal residue" evidence="5">
    <location>
        <position position="1971"/>
    </location>
</feature>
<keyword evidence="6" id="KW-1185">Reference proteome</keyword>
<dbReference type="SMART" id="SM00355">
    <property type="entry name" value="ZnF_C2H2"/>
    <property type="match status" value="2"/>
</dbReference>
<reference evidence="5" key="1">
    <citation type="submission" date="2021-02" db="EMBL/GenBank/DDBJ databases">
        <authorList>
            <person name="Dougan E. K."/>
            <person name="Rhodes N."/>
            <person name="Thang M."/>
            <person name="Chan C."/>
        </authorList>
    </citation>
    <scope>NUCLEOTIDE SEQUENCE</scope>
</reference>
<dbReference type="EMBL" id="CAJNJA010008595">
    <property type="protein sequence ID" value="CAE7238341.1"/>
    <property type="molecule type" value="Genomic_DNA"/>
</dbReference>
<keyword evidence="1" id="KW-0862">Zinc</keyword>
<evidence type="ECO:0000256" key="1">
    <source>
        <dbReference type="PROSITE-ProRule" id="PRU00042"/>
    </source>
</evidence>
<dbReference type="SUPFAM" id="SSF56219">
    <property type="entry name" value="DNase I-like"/>
    <property type="match status" value="1"/>
</dbReference>
<keyword evidence="1" id="KW-0479">Metal-binding</keyword>
<proteinExistence type="predicted"/>
<dbReference type="InterPro" id="IPR012337">
    <property type="entry name" value="RNaseH-like_sf"/>
</dbReference>
<name>A0A812L9W6_9DINO</name>
<dbReference type="Gene3D" id="3.60.10.10">
    <property type="entry name" value="Endonuclease/exonuclease/phosphatase"/>
    <property type="match status" value="1"/>
</dbReference>
<gene>
    <name evidence="5" type="ORF">SNEC2469_LOCUS4136</name>
</gene>
<protein>
    <recommendedName>
        <fullName evidence="7">C2H2-type domain-containing protein</fullName>
    </recommendedName>
</protein>
<evidence type="ECO:0000313" key="5">
    <source>
        <dbReference type="EMBL" id="CAE7238341.1"/>
    </source>
</evidence>
<evidence type="ECO:0000313" key="6">
    <source>
        <dbReference type="Proteomes" id="UP000601435"/>
    </source>
</evidence>
<dbReference type="GO" id="GO:0008270">
    <property type="term" value="F:zinc ion binding"/>
    <property type="evidence" value="ECO:0007669"/>
    <property type="project" value="UniProtKB-KW"/>
</dbReference>
<accession>A0A812L9W6</accession>
<feature type="region of interest" description="Disordered" evidence="2">
    <location>
        <begin position="1"/>
        <end position="24"/>
    </location>
</feature>
<sequence>RYHVGTYCRPTPPDMRPHSTTSQQEGRYLVGTYSWRRQTSPTKVQGDPPSLLSVGSALRTPLRQELAPENTATICAQLLQPPIPDLPVPQITLTPPGCEKITVLDAIATECPALAPVLNFAVAQDAVFLLDSAGRIWDVLPLQLDTLQWLSLQLDVTGMPNLHSSLLLGGMFGSEPTTLTSTAAVASSSASAPPTVTFILVGGGTLIRLAPQPWMHASVLDSLTELLFVLALQGRMPQRPLLQISAASPRVPARLNTYFICFLIYPEGPDIHVLEDFSVDGSLLQGFSVDAGTRPVHLLSEAHARRGFAAYINGLAHTAANRELATGDLIQIRQGDYFAEVETPSRLYELLPQLRYFALPVPVPHMQALAADPLSATLQVRSKEALKRTLQLRIDDRQRHFGTFARGNQPIVVLGPGHPALSLYMDQPLTPGFDEAVEFLQNGEYLPAGTTFRDPLVLEWTTPVFISVPPGSTRRTLLYPSPHSPHFLQVSVPPNLPLAGLPLPVRRGKRAVFPPDTESEHVIEEKPLPQDRRVSADTNSGTSLLQISAELRHVHIPTPLGRRAIQEPMHKAAIKPADKTTIELARTVPKPEAGAAWGVNGDIAAEAFSAHLMPLPDLVLRARGLLPSARHTWNLLSPPCSAEHLDAVLVYTDGSYDPKARRASWSLVAVVTFAVDCQAALDVAFGRAQAAADDPIGLAVQSLLFFARTKGLQVKPWKVEAHSGVPLNEAADAVAKTANGCWIADGFKFNDSVLRSGIDDGTVHRLWLTSGTGKLSVQLPPLDHSGCWNLPSCQLRPTTEAATSSIRSAALAPKTWRLAFSAITYNCLSARSRPARALLDAGLQASQCAIAGLQEARDPNTGISASDHYWIATSGCDAQGSYGCQLWISKTRAWGHSSDMALKPVRDSFSLFHAEPRLLVLLLRVGRVKFACVSAHAPTTAAGADASKRWWAHMRATCNRIPPGHTLLLMVDANAAYDRCGSNGDTLASVPNSENAKQLQQFCDAASLQPTAQVDRLGQRLVSWTSPDGQTHKLLDYVCVPAAWRSRLSTAPNFCLGDLREGYDHSPIMGSVAATVCAPCPDPRPRNPVLSDLSLRLILTRRQVRTVNQRLTKTYARGLLFQCFAAWSGHGEQARSQAGRLDRLSCRLARAGFALSALHKGIGESFRADKAQFTRRAMETARGKGAAEFAYSIRAILRTGRRFRAPQLLHQISDGASTAACEEEILALLGEHFAKPERARQITGGELAELFNEVQPPTCKVDMTSLPSVAEIASATLALKKGKAPGVSGVPAELFQADAMATAELLFPILAKSVVRCSGPLQHNGGLARAIPKSKQQAGTPAGWRSILLLEPTGKILQKAYRTQLVLALEQHKSKNQFGGLPRRRLEDASVMVRAHFARLKACRQTGGALFIDSRAAYYSLVRDSLVRSQTLQTEDQLYQRARALFPFRDDQEHYVRHMQAGGLISALQLPEPLVRYLESQLGTTWFSMEAPSQAPYVSGSGTAPGSPIADLLFSFVYARFLQHVEEILMAEGHYVAICSTADASIMPTWADDTAVLVGPVAPPLLAASLQRVTDLVTRGLSRAGLDPNFGPGKTEAVIHFEGPGSRDTRRQLLCLAAPGVQFESHLHGTQHLRLVPTYVHLGTVVSHNLSEEPNLQHRAHLLKQLFQPLRRRLLYNEDLTKQEKVRLLEERVFPKFLFGAGFWTPRNTREHDMTLDPLRCAMRQAFRPITGVSSTGFSNQEVAAALGLPTVEDCLAQARATTLLHLLKTGSREVWQGLLADGLWYQLSWEALRRVSGEAWPVALCTTTPPPPEQLLSCLPNHCDKLCRNYLRTCKHNHASVVLQPRCADASEMPAIIQTIHPGLTYTCGACGLSFLDARRLAVHKARKHQQRAIGPRLAWGTRCERCGTEFWNTSRLAQHLQHSATCQSVYDHADMQPACVETPSKVPLAWQPAVRTAGPMPFWAHLTPG</sequence>
<dbReference type="PROSITE" id="PS00028">
    <property type="entry name" value="ZINC_FINGER_C2H2_1"/>
    <property type="match status" value="1"/>
</dbReference>
<dbReference type="Gene3D" id="3.30.160.60">
    <property type="entry name" value="Classic Zinc Finger"/>
    <property type="match status" value="1"/>
</dbReference>